<dbReference type="NCBIfam" id="NF047658">
    <property type="entry name" value="HYC_CC_PP"/>
    <property type="match status" value="1"/>
</dbReference>
<name>A0A6N8J5X6_9BACT</name>
<organism evidence="2 3">
    <name type="scientific">Chitinophaga oryziterrae</name>
    <dbReference type="NCBI Taxonomy" id="1031224"/>
    <lineage>
        <taxon>Bacteria</taxon>
        <taxon>Pseudomonadati</taxon>
        <taxon>Bacteroidota</taxon>
        <taxon>Chitinophagia</taxon>
        <taxon>Chitinophagales</taxon>
        <taxon>Chitinophagaceae</taxon>
        <taxon>Chitinophaga</taxon>
    </lineage>
</organism>
<evidence type="ECO:0000313" key="3">
    <source>
        <dbReference type="Proteomes" id="UP000468388"/>
    </source>
</evidence>
<dbReference type="OrthoDB" id="676308at2"/>
<accession>A0A6N8J5X6</accession>
<reference evidence="2 3" key="1">
    <citation type="submission" date="2019-12" db="EMBL/GenBank/DDBJ databases">
        <title>The draft genomic sequence of strain Chitinophaga oryziterrae JCM 16595.</title>
        <authorList>
            <person name="Zhang X."/>
        </authorList>
    </citation>
    <scope>NUCLEOTIDE SEQUENCE [LARGE SCALE GENOMIC DNA]</scope>
    <source>
        <strain evidence="2 3">JCM 16595</strain>
    </source>
</reference>
<dbReference type="InterPro" id="IPR058512">
    <property type="entry name" value="DUF8199"/>
</dbReference>
<keyword evidence="3" id="KW-1185">Reference proteome</keyword>
<proteinExistence type="predicted"/>
<feature type="signal peptide" evidence="1">
    <location>
        <begin position="1"/>
        <end position="24"/>
    </location>
</feature>
<feature type="chain" id="PRO_5044840052" evidence="1">
    <location>
        <begin position="25"/>
        <end position="124"/>
    </location>
</feature>
<keyword evidence="1" id="KW-0732">Signal</keyword>
<dbReference type="AlphaFoldDB" id="A0A6N8J5X6"/>
<dbReference type="InterPro" id="IPR058060">
    <property type="entry name" value="HYC_CC_PP"/>
</dbReference>
<gene>
    <name evidence="2" type="ORF">GO495_03395</name>
</gene>
<dbReference type="EMBL" id="WRXO01000001">
    <property type="protein sequence ID" value="MVT39619.1"/>
    <property type="molecule type" value="Genomic_DNA"/>
</dbReference>
<dbReference type="Pfam" id="PF26622">
    <property type="entry name" value="DUF8199"/>
    <property type="match status" value="1"/>
</dbReference>
<evidence type="ECO:0000313" key="2">
    <source>
        <dbReference type="EMBL" id="MVT39619.1"/>
    </source>
</evidence>
<dbReference type="RefSeq" id="WP_157298282.1">
    <property type="nucleotide sequence ID" value="NZ_BAAAZB010000005.1"/>
</dbReference>
<protein>
    <submittedName>
        <fullName evidence="2">Uncharacterized protein</fullName>
    </submittedName>
</protein>
<evidence type="ECO:0000256" key="1">
    <source>
        <dbReference type="SAM" id="SignalP"/>
    </source>
</evidence>
<sequence>MKKFTTIIIALLYTAMTSGFTLHAHYCMGKLAEVNFKASSDVCGKCGKTGKCCHDEYRFCKVTVQHETVNVQQTIVPASKDLSLPVIILPVPAVNISTPFTIYRDHAPPSGDHPLYIQYCTYLI</sequence>
<comment type="caution">
    <text evidence="2">The sequence shown here is derived from an EMBL/GenBank/DDBJ whole genome shotgun (WGS) entry which is preliminary data.</text>
</comment>
<dbReference type="Proteomes" id="UP000468388">
    <property type="component" value="Unassembled WGS sequence"/>
</dbReference>